<dbReference type="STRING" id="156994.SAMN04488028_10437"/>
<organism evidence="2 3">
    <name type="scientific">Reichenbachiella agariperforans</name>
    <dbReference type="NCBI Taxonomy" id="156994"/>
    <lineage>
        <taxon>Bacteria</taxon>
        <taxon>Pseudomonadati</taxon>
        <taxon>Bacteroidota</taxon>
        <taxon>Cytophagia</taxon>
        <taxon>Cytophagales</taxon>
        <taxon>Reichenbachiellaceae</taxon>
        <taxon>Reichenbachiella</taxon>
    </lineage>
</organism>
<keyword evidence="3" id="KW-1185">Reference proteome</keyword>
<evidence type="ECO:0000313" key="3">
    <source>
        <dbReference type="Proteomes" id="UP000184474"/>
    </source>
</evidence>
<protein>
    <submittedName>
        <fullName evidence="2">Uncharacterized protein</fullName>
    </submittedName>
</protein>
<dbReference type="AlphaFoldDB" id="A0A1M6R4G6"/>
<dbReference type="RefSeq" id="WP_170863787.1">
    <property type="nucleotide sequence ID" value="NZ_FRAA01000004.1"/>
</dbReference>
<feature type="region of interest" description="Disordered" evidence="1">
    <location>
        <begin position="1"/>
        <end position="27"/>
    </location>
</feature>
<proteinExistence type="predicted"/>
<accession>A0A1M6R4G6</accession>
<evidence type="ECO:0000256" key="1">
    <source>
        <dbReference type="SAM" id="MobiDB-lite"/>
    </source>
</evidence>
<sequence>MKNRNTNKAEYASATVKSSKRTPKQHDEELTGRMFLGSSQCRGTRTNYLYAFGAE</sequence>
<reference evidence="3" key="1">
    <citation type="submission" date="2016-11" db="EMBL/GenBank/DDBJ databases">
        <authorList>
            <person name="Varghese N."/>
            <person name="Submissions S."/>
        </authorList>
    </citation>
    <scope>NUCLEOTIDE SEQUENCE [LARGE SCALE GENOMIC DNA]</scope>
    <source>
        <strain evidence="3">DSM 26134</strain>
    </source>
</reference>
<dbReference type="Proteomes" id="UP000184474">
    <property type="component" value="Unassembled WGS sequence"/>
</dbReference>
<evidence type="ECO:0000313" key="2">
    <source>
        <dbReference type="EMBL" id="SHK27365.1"/>
    </source>
</evidence>
<dbReference type="EMBL" id="FRAA01000004">
    <property type="protein sequence ID" value="SHK27365.1"/>
    <property type="molecule type" value="Genomic_DNA"/>
</dbReference>
<gene>
    <name evidence="2" type="ORF">SAMN04488028_10437</name>
</gene>
<name>A0A1M6R4G6_REIAG</name>